<dbReference type="SUPFAM" id="SSF75304">
    <property type="entry name" value="Amidase signature (AS) enzymes"/>
    <property type="match status" value="1"/>
</dbReference>
<dbReference type="Pfam" id="PF01425">
    <property type="entry name" value="Amidase"/>
    <property type="match status" value="1"/>
</dbReference>
<dbReference type="Proteomes" id="UP000237752">
    <property type="component" value="Unassembled WGS sequence"/>
</dbReference>
<dbReference type="PANTHER" id="PTHR11895:SF76">
    <property type="entry name" value="INDOLEACETAMIDE HYDROLASE"/>
    <property type="match status" value="1"/>
</dbReference>
<gene>
    <name evidence="2" type="ORF">CLV47_104173</name>
</gene>
<dbReference type="Gene3D" id="3.90.1300.10">
    <property type="entry name" value="Amidase signature (AS) domain"/>
    <property type="match status" value="1"/>
</dbReference>
<dbReference type="PROSITE" id="PS00571">
    <property type="entry name" value="AMIDASES"/>
    <property type="match status" value="1"/>
</dbReference>
<dbReference type="AlphaFoldDB" id="A0A2T1A2K2"/>
<evidence type="ECO:0000313" key="3">
    <source>
        <dbReference type="Proteomes" id="UP000237752"/>
    </source>
</evidence>
<dbReference type="InterPro" id="IPR020556">
    <property type="entry name" value="Amidase_CS"/>
</dbReference>
<dbReference type="OrthoDB" id="182039at2"/>
<name>A0A2T1A2K2_9ACTN</name>
<dbReference type="InterPro" id="IPR023631">
    <property type="entry name" value="Amidase_dom"/>
</dbReference>
<dbReference type="InterPro" id="IPR000120">
    <property type="entry name" value="Amidase"/>
</dbReference>
<dbReference type="InterPro" id="IPR036928">
    <property type="entry name" value="AS_sf"/>
</dbReference>
<proteinExistence type="predicted"/>
<organism evidence="2 3">
    <name type="scientific">Antricoccus suffuscus</name>
    <dbReference type="NCBI Taxonomy" id="1629062"/>
    <lineage>
        <taxon>Bacteria</taxon>
        <taxon>Bacillati</taxon>
        <taxon>Actinomycetota</taxon>
        <taxon>Actinomycetes</taxon>
        <taxon>Geodermatophilales</taxon>
        <taxon>Antricoccaceae</taxon>
        <taxon>Antricoccus</taxon>
    </lineage>
</organism>
<sequence length="477" mass="52144">MTATDICFWPATEIARCIRTKELTAREVMEAHYDQIERYNPTVNAIVSLLDRDEALGLADDADHQLNSGGTIGPLHGLPIAHKDLHETRGMRTTFGSPLYRDYVPDFDCLVVERLRAAGGITIGKTNVPEFGAGSHTFNPVFGTTRNPFDVTKSAGGSSGGAGAALASGMLPIADGGDSGGSLRNPGNFNNVVGFRPSPGRVPSWPSKDAWAGLTVKGPMARTVGDVALMLSVMAGPDHRAPISISSAPPDYRGRLERDFRGVRIAWSSDLGGLPVEPQVTAAIESQLTAFESVGCIIEEATPNFDGADEAYEILRSASFALSGRERLRNHRELLKETVIWNIEDGLKRTAEEVAWAHETRTLTYHRVRQFLSGYEFFLCPVNQVAPFDAKLEYPRSIGEIEMDNYVAWMRSASRITLTGLPAISVPCSFTPQGLPVGIQIVGRWQSDLSVLQLAHAFEQCTQRWKRRPSMCESIDR</sequence>
<dbReference type="RefSeq" id="WP_106348357.1">
    <property type="nucleotide sequence ID" value="NZ_PVUE01000004.1"/>
</dbReference>
<comment type="caution">
    <text evidence="2">The sequence shown here is derived from an EMBL/GenBank/DDBJ whole genome shotgun (WGS) entry which is preliminary data.</text>
</comment>
<feature type="domain" description="Amidase" evidence="1">
    <location>
        <begin position="27"/>
        <end position="451"/>
    </location>
</feature>
<dbReference type="EMBL" id="PVUE01000004">
    <property type="protein sequence ID" value="PRZ42825.1"/>
    <property type="molecule type" value="Genomic_DNA"/>
</dbReference>
<evidence type="ECO:0000313" key="2">
    <source>
        <dbReference type="EMBL" id="PRZ42825.1"/>
    </source>
</evidence>
<accession>A0A2T1A2K2</accession>
<keyword evidence="3" id="KW-1185">Reference proteome</keyword>
<protein>
    <submittedName>
        <fullName evidence="2">Amidase</fullName>
    </submittedName>
</protein>
<dbReference type="NCBIfam" id="NF005686">
    <property type="entry name" value="PRK07486.1"/>
    <property type="match status" value="1"/>
</dbReference>
<dbReference type="GO" id="GO:0003824">
    <property type="term" value="F:catalytic activity"/>
    <property type="evidence" value="ECO:0007669"/>
    <property type="project" value="InterPro"/>
</dbReference>
<dbReference type="PANTHER" id="PTHR11895">
    <property type="entry name" value="TRANSAMIDASE"/>
    <property type="match status" value="1"/>
</dbReference>
<evidence type="ECO:0000259" key="1">
    <source>
        <dbReference type="Pfam" id="PF01425"/>
    </source>
</evidence>
<reference evidence="2 3" key="1">
    <citation type="submission" date="2018-03" db="EMBL/GenBank/DDBJ databases">
        <title>Genomic Encyclopedia of Archaeal and Bacterial Type Strains, Phase II (KMG-II): from individual species to whole genera.</title>
        <authorList>
            <person name="Goeker M."/>
        </authorList>
    </citation>
    <scope>NUCLEOTIDE SEQUENCE [LARGE SCALE GENOMIC DNA]</scope>
    <source>
        <strain evidence="2 3">DSM 100065</strain>
    </source>
</reference>